<evidence type="ECO:0000313" key="4">
    <source>
        <dbReference type="Proteomes" id="UP001190926"/>
    </source>
</evidence>
<dbReference type="InterPro" id="IPR023753">
    <property type="entry name" value="FAD/NAD-binding_dom"/>
</dbReference>
<dbReference type="GO" id="GO:0005737">
    <property type="term" value="C:cytoplasm"/>
    <property type="evidence" value="ECO:0007669"/>
    <property type="project" value="TreeGrafter"/>
</dbReference>
<dbReference type="Proteomes" id="UP001190926">
    <property type="component" value="Unassembled WGS sequence"/>
</dbReference>
<comment type="caution">
    <text evidence="3">The sequence shown here is derived from an EMBL/GenBank/DDBJ whole genome shotgun (WGS) entry which is preliminary data.</text>
</comment>
<name>A0AAD4J4K3_PERFH</name>
<dbReference type="InterPro" id="IPR036188">
    <property type="entry name" value="FAD/NAD-bd_sf"/>
</dbReference>
<dbReference type="GO" id="GO:0004174">
    <property type="term" value="F:electron-transferring-flavoprotein dehydrogenase activity"/>
    <property type="evidence" value="ECO:0007669"/>
    <property type="project" value="TreeGrafter"/>
</dbReference>
<evidence type="ECO:0000259" key="2">
    <source>
        <dbReference type="Pfam" id="PF07992"/>
    </source>
</evidence>
<protein>
    <submittedName>
        <fullName evidence="3">Oxidoreductase family protein</fullName>
    </submittedName>
</protein>
<dbReference type="EMBL" id="SDAM02000154">
    <property type="protein sequence ID" value="KAH6827039.1"/>
    <property type="molecule type" value="Genomic_DNA"/>
</dbReference>
<reference evidence="3 4" key="1">
    <citation type="journal article" date="2021" name="Nat. Commun.">
        <title>Incipient diploidization of the medicinal plant Perilla within 10,000 years.</title>
        <authorList>
            <person name="Zhang Y."/>
            <person name="Shen Q."/>
            <person name="Leng L."/>
            <person name="Zhang D."/>
            <person name="Chen S."/>
            <person name="Shi Y."/>
            <person name="Ning Z."/>
            <person name="Chen S."/>
        </authorList>
    </citation>
    <scope>NUCLEOTIDE SEQUENCE [LARGE SCALE GENOMIC DNA]</scope>
    <source>
        <strain evidence="4">cv. PC099</strain>
    </source>
</reference>
<dbReference type="GO" id="GO:0050660">
    <property type="term" value="F:flavin adenine dinucleotide binding"/>
    <property type="evidence" value="ECO:0007669"/>
    <property type="project" value="TreeGrafter"/>
</dbReference>
<dbReference type="Gene3D" id="3.50.50.100">
    <property type="match status" value="1"/>
</dbReference>
<sequence length="369" mass="40551">MEKGSPELGGVWKRVVVVGGGVAGSLIAKSLQFHGDVTLIDPKEYFEIPWASLRSMVEPTFAERSVIYHKDYLTNGRVIVGKAINISNSQVLTSEGHQVTYDYLVIATGHNGSFPKTRSDRLNEFQADHEEIKSADSILIVGGGPTGVELAAEIAVDFPEKKVTLVHEGSRLLEFMGPKAADKALEWLKSRRVEVKLRQSIDLNNCSEESKTFVTSSGETIRADHLLVCTGKPPGSAWLRESVLKDSIDSFGRLRVDENLRVKGCKNIFAVGDITDIKEIKQGYLAQKHALVAAKNLKVMMGGGQERKMTSYKPNFVKVIVSLGRHDAVAQFSLTTLIGLVPGLIKSKDLFVGKTRKQLGLDPRILPHY</sequence>
<dbReference type="Pfam" id="PF07992">
    <property type="entry name" value="Pyr_redox_2"/>
    <property type="match status" value="1"/>
</dbReference>
<feature type="domain" description="FAD/NAD(P)-binding" evidence="2">
    <location>
        <begin position="14"/>
        <end position="289"/>
    </location>
</feature>
<keyword evidence="4" id="KW-1185">Reference proteome</keyword>
<gene>
    <name evidence="3" type="ORF">C2S53_018521</name>
</gene>
<dbReference type="PANTHER" id="PTHR43735">
    <property type="entry name" value="APOPTOSIS-INDUCING FACTOR 1"/>
    <property type="match status" value="1"/>
</dbReference>
<accession>A0AAD4J4K3</accession>
<dbReference type="PANTHER" id="PTHR43735:SF26">
    <property type="entry name" value="APOPTOSIS-INDUCING FACTOR HOMOLOG B-LIKE"/>
    <property type="match status" value="1"/>
</dbReference>
<evidence type="ECO:0000313" key="3">
    <source>
        <dbReference type="EMBL" id="KAH6827039.1"/>
    </source>
</evidence>
<dbReference type="PRINTS" id="PR00469">
    <property type="entry name" value="PNDRDTASEII"/>
</dbReference>
<organism evidence="3 4">
    <name type="scientific">Perilla frutescens var. hirtella</name>
    <name type="common">Perilla citriodora</name>
    <name type="synonym">Perilla setoyensis</name>
    <dbReference type="NCBI Taxonomy" id="608512"/>
    <lineage>
        <taxon>Eukaryota</taxon>
        <taxon>Viridiplantae</taxon>
        <taxon>Streptophyta</taxon>
        <taxon>Embryophyta</taxon>
        <taxon>Tracheophyta</taxon>
        <taxon>Spermatophyta</taxon>
        <taxon>Magnoliopsida</taxon>
        <taxon>eudicotyledons</taxon>
        <taxon>Gunneridae</taxon>
        <taxon>Pentapetalae</taxon>
        <taxon>asterids</taxon>
        <taxon>lamiids</taxon>
        <taxon>Lamiales</taxon>
        <taxon>Lamiaceae</taxon>
        <taxon>Nepetoideae</taxon>
        <taxon>Elsholtzieae</taxon>
        <taxon>Perilla</taxon>
    </lineage>
</organism>
<proteinExistence type="predicted"/>
<comment type="function">
    <text evidence="1">Putative FAD-dependent oxidoreductase.</text>
</comment>
<evidence type="ECO:0000256" key="1">
    <source>
        <dbReference type="ARBA" id="ARBA00057036"/>
    </source>
</evidence>
<dbReference type="SUPFAM" id="SSF51905">
    <property type="entry name" value="FAD/NAD(P)-binding domain"/>
    <property type="match status" value="1"/>
</dbReference>
<dbReference type="AlphaFoldDB" id="A0AAD4J4K3"/>
<dbReference type="FunFam" id="3.50.50.100:FF:000006">
    <property type="entry name" value="apoptosis-inducing factor 2"/>
    <property type="match status" value="1"/>
</dbReference>
<dbReference type="PRINTS" id="PR00368">
    <property type="entry name" value="FADPNR"/>
</dbReference>